<dbReference type="Pfam" id="PF22802">
    <property type="entry name" value="RsiG"/>
    <property type="match status" value="2"/>
</dbReference>
<dbReference type="InterPro" id="IPR055209">
    <property type="entry name" value="RsiG-like_dom"/>
</dbReference>
<evidence type="ECO:0000256" key="1">
    <source>
        <dbReference type="SAM" id="MobiDB-lite"/>
    </source>
</evidence>
<evidence type="ECO:0000259" key="2">
    <source>
        <dbReference type="Pfam" id="PF22802"/>
    </source>
</evidence>
<protein>
    <recommendedName>
        <fullName evidence="2">RsiG-like domain-containing protein</fullName>
    </recommendedName>
</protein>
<proteinExistence type="predicted"/>
<name>A0A6J4HGQ4_9ACTN</name>
<sequence length="211" mass="22688">MRRPHLVRHPGPAPVRAPALGRPTSVTSLLVDPARIAHVLDPSYVAGLESLPMEELRARRTACQTLEVGLSYQRRMAQGRLDLVGAERNQRAGGANAPHVGDDTEEMVQQLSGVLADRGRAPGFGRLPQLMAPEAEDVDTAALDAIAGPGALAGLADLDEEALAGLVERLSAYERSVSDQRHELHTRIDALQAEIARRYRTGEATVESLLT</sequence>
<dbReference type="AlphaFoldDB" id="A0A6J4HGQ4"/>
<reference evidence="3" key="1">
    <citation type="submission" date="2020-02" db="EMBL/GenBank/DDBJ databases">
        <authorList>
            <person name="Meier V. D."/>
        </authorList>
    </citation>
    <scope>NUCLEOTIDE SEQUENCE</scope>
    <source>
        <strain evidence="3">AVDCRST_MAG20</strain>
    </source>
</reference>
<dbReference type="InterPro" id="IPR049575">
    <property type="entry name" value="RsiG-like"/>
</dbReference>
<organism evidence="3">
    <name type="scientific">uncultured Acidimicrobiales bacterium</name>
    <dbReference type="NCBI Taxonomy" id="310071"/>
    <lineage>
        <taxon>Bacteria</taxon>
        <taxon>Bacillati</taxon>
        <taxon>Actinomycetota</taxon>
        <taxon>Acidimicrobiia</taxon>
        <taxon>Acidimicrobiales</taxon>
        <taxon>environmental samples</taxon>
    </lineage>
</organism>
<gene>
    <name evidence="3" type="ORF">AVDCRST_MAG20-849</name>
</gene>
<feature type="region of interest" description="Disordered" evidence="1">
    <location>
        <begin position="1"/>
        <end position="20"/>
    </location>
</feature>
<dbReference type="EMBL" id="CADCSY010000035">
    <property type="protein sequence ID" value="CAA9223300.1"/>
    <property type="molecule type" value="Genomic_DNA"/>
</dbReference>
<accession>A0A6J4HGQ4</accession>
<feature type="domain" description="RsiG-like" evidence="2">
    <location>
        <begin position="45"/>
        <end position="100"/>
    </location>
</feature>
<feature type="domain" description="RsiG-like" evidence="2">
    <location>
        <begin position="151"/>
        <end position="209"/>
    </location>
</feature>
<dbReference type="CDD" id="cd21107">
    <property type="entry name" value="RsiG"/>
    <property type="match status" value="1"/>
</dbReference>
<evidence type="ECO:0000313" key="3">
    <source>
        <dbReference type="EMBL" id="CAA9223300.1"/>
    </source>
</evidence>